<protein>
    <recommendedName>
        <fullName evidence="5">DUF4122 domain-containing protein</fullName>
    </recommendedName>
</protein>
<dbReference type="RefSeq" id="WP_057089344.1">
    <property type="nucleotide sequence ID" value="NZ_CYZF01000010.1"/>
</dbReference>
<accession>A0A174L5I8</accession>
<keyword evidence="2" id="KW-1133">Transmembrane helix</keyword>
<feature type="region of interest" description="Disordered" evidence="1">
    <location>
        <begin position="87"/>
        <end position="117"/>
    </location>
</feature>
<feature type="transmembrane region" description="Helical" evidence="2">
    <location>
        <begin position="6"/>
        <end position="26"/>
    </location>
</feature>
<name>A0A174L5I8_BACUN</name>
<evidence type="ECO:0000313" key="4">
    <source>
        <dbReference type="Proteomes" id="UP000095419"/>
    </source>
</evidence>
<evidence type="ECO:0008006" key="5">
    <source>
        <dbReference type="Google" id="ProtNLM"/>
    </source>
</evidence>
<evidence type="ECO:0000256" key="2">
    <source>
        <dbReference type="SAM" id="Phobius"/>
    </source>
</evidence>
<dbReference type="InterPro" id="IPR025190">
    <property type="entry name" value="DUF4122"/>
</dbReference>
<sequence length="229" mass="26533">METYFYFSVKTVCCGYLFYRLWIFLFRQRIYGLWEDMVKYLPKKKEKPAAPVTAPKDDDNEVIGKTNIVYLEDPEIACKVPARSEPLPPVEKMEEEEDISADDVESTFTGNDPGGLSEEEKAELMSDYVSEVDEDFSTGMTYEDMMNAVGVLTGENRDTNDDKVIRTVKTIYDIRQTEIFDFFTTEVSNIELVESLFKECLDEYGEPLPQRKKAAPPKSEEKFDWDKYI</sequence>
<feature type="region of interest" description="Disordered" evidence="1">
    <location>
        <begin position="207"/>
        <end position="229"/>
    </location>
</feature>
<dbReference type="EMBL" id="CYZF01000010">
    <property type="protein sequence ID" value="CUP19482.1"/>
    <property type="molecule type" value="Genomic_DNA"/>
</dbReference>
<feature type="compositionally biased region" description="Acidic residues" evidence="1">
    <location>
        <begin position="93"/>
        <end position="105"/>
    </location>
</feature>
<feature type="compositionally biased region" description="Basic and acidic residues" evidence="1">
    <location>
        <begin position="218"/>
        <end position="229"/>
    </location>
</feature>
<reference evidence="3 4" key="1">
    <citation type="submission" date="2015-09" db="EMBL/GenBank/DDBJ databases">
        <authorList>
            <consortium name="Pathogen Informatics"/>
        </authorList>
    </citation>
    <scope>NUCLEOTIDE SEQUENCE [LARGE SCALE GENOMIC DNA]</scope>
    <source>
        <strain evidence="3 4">2789STDY5608791</strain>
    </source>
</reference>
<proteinExistence type="predicted"/>
<evidence type="ECO:0000313" key="3">
    <source>
        <dbReference type="EMBL" id="CUP19482.1"/>
    </source>
</evidence>
<dbReference type="Pfam" id="PF13498">
    <property type="entry name" value="DUF4122"/>
    <property type="match status" value="1"/>
</dbReference>
<dbReference type="AlphaFoldDB" id="A0A174L5I8"/>
<dbReference type="Proteomes" id="UP000095419">
    <property type="component" value="Unassembled WGS sequence"/>
</dbReference>
<organism evidence="3 4">
    <name type="scientific">Bacteroides uniformis</name>
    <dbReference type="NCBI Taxonomy" id="820"/>
    <lineage>
        <taxon>Bacteria</taxon>
        <taxon>Pseudomonadati</taxon>
        <taxon>Bacteroidota</taxon>
        <taxon>Bacteroidia</taxon>
        <taxon>Bacteroidales</taxon>
        <taxon>Bacteroidaceae</taxon>
        <taxon>Bacteroides</taxon>
    </lineage>
</organism>
<gene>
    <name evidence="3" type="ORF">ERS417307_03231</name>
</gene>
<keyword evidence="2" id="KW-0812">Transmembrane</keyword>
<keyword evidence="2" id="KW-0472">Membrane</keyword>
<evidence type="ECO:0000256" key="1">
    <source>
        <dbReference type="SAM" id="MobiDB-lite"/>
    </source>
</evidence>